<dbReference type="Proteomes" id="UP000623269">
    <property type="component" value="Unassembled WGS sequence"/>
</dbReference>
<keyword evidence="5 8" id="KW-1133">Transmembrane helix</keyword>
<gene>
    <name evidence="10" type="ORF">I5677_07775</name>
</gene>
<keyword evidence="3" id="KW-1003">Cell membrane</keyword>
<keyword evidence="10" id="KW-0378">Hydrolase</keyword>
<protein>
    <submittedName>
        <fullName evidence="10">Sulfatase-like hydrolase/transferase</fullName>
    </submittedName>
</protein>
<evidence type="ECO:0000256" key="3">
    <source>
        <dbReference type="ARBA" id="ARBA00022475"/>
    </source>
</evidence>
<dbReference type="InterPro" id="IPR000917">
    <property type="entry name" value="Sulfatase_N"/>
</dbReference>
<evidence type="ECO:0000256" key="4">
    <source>
        <dbReference type="ARBA" id="ARBA00022692"/>
    </source>
</evidence>
<evidence type="ECO:0000259" key="9">
    <source>
        <dbReference type="Pfam" id="PF00884"/>
    </source>
</evidence>
<feature type="transmembrane region" description="Helical" evidence="8">
    <location>
        <begin position="31"/>
        <end position="48"/>
    </location>
</feature>
<evidence type="ECO:0000256" key="7">
    <source>
        <dbReference type="SAM" id="MobiDB-lite"/>
    </source>
</evidence>
<feature type="transmembrane region" description="Helical" evidence="8">
    <location>
        <begin position="54"/>
        <end position="76"/>
    </location>
</feature>
<evidence type="ECO:0000256" key="6">
    <source>
        <dbReference type="ARBA" id="ARBA00023136"/>
    </source>
</evidence>
<dbReference type="CDD" id="cd16015">
    <property type="entry name" value="LTA_synthase"/>
    <property type="match status" value="1"/>
</dbReference>
<evidence type="ECO:0000256" key="5">
    <source>
        <dbReference type="ARBA" id="ARBA00022989"/>
    </source>
</evidence>
<comment type="pathway">
    <text evidence="2">Cell wall biogenesis; lipoteichoic acid biosynthesis.</text>
</comment>
<keyword evidence="6 8" id="KW-0472">Membrane</keyword>
<feature type="transmembrane region" description="Helical" evidence="8">
    <location>
        <begin position="88"/>
        <end position="111"/>
    </location>
</feature>
<dbReference type="GO" id="GO:0005886">
    <property type="term" value="C:plasma membrane"/>
    <property type="evidence" value="ECO:0007669"/>
    <property type="project" value="UniProtKB-SubCell"/>
</dbReference>
<name>A0A8J7H274_9FIRM</name>
<dbReference type="EMBL" id="JAEAGR010000006">
    <property type="protein sequence ID" value="MBH1940783.1"/>
    <property type="molecule type" value="Genomic_DNA"/>
</dbReference>
<evidence type="ECO:0000256" key="2">
    <source>
        <dbReference type="ARBA" id="ARBA00004936"/>
    </source>
</evidence>
<dbReference type="GO" id="GO:0016787">
    <property type="term" value="F:hydrolase activity"/>
    <property type="evidence" value="ECO:0007669"/>
    <property type="project" value="UniProtKB-KW"/>
</dbReference>
<dbReference type="InterPro" id="IPR017850">
    <property type="entry name" value="Alkaline_phosphatase_core_sf"/>
</dbReference>
<proteinExistence type="predicted"/>
<sequence length="752" mass="86697">MFKIIDDTFKYVKTKLPNISTKLGQRDKNKIMPIIVVSFLIIIILEMLSRRSIFAGLGFIITNPLMFFFNVLIVLVTMSATMMFSRRLFMMTLVSVMWLSLGLINFILMSYRSTPLTSMDFFMLKSVIGIIPLYLSIVQIILIAIMIVIVIAAMFYLWKKLKKNRVIFKIPLFIIGISAILMLVISSIALKINALSNSFGNLPDAFSNYGFAYCFSNSIFDLGIKEPDEYSEEYVHEVKEKIEKEPVNNNSDIDTVTNDKITDDSETGDLNEQGEIEVTPKVNVNVQRKPNIIMVQLESFFDVNLLLDYSFSENPVPNFTLLKEQYSSGFLTVPSFGAGTANTEFEVLTGMNNDHFGTGEYPYKTILQSTTSESIPYNLAERGYHSHVIHNNTAIFYDRHKVFPKLGFDSFNSIEYMNDIEYNHSGWAKDKVLTVEIMKALQAFYKRDFIYTISVQPHGKYPETAVEDDQKITVRIDAEKRLQLEKIYNENKNSDQESTSSINETEAYGIEEFGEQDDKVDVSDFTKSHKNRVEYFVNQLAETDQFIGELVEELSDFAEPTVVVFFGDHLPSLSIENEDLLNHNVFQTEYVLWSNFPMENKKRDLESYQLSAYVMERLNYDNGVLTKFHQRCSDEPNYQEELMLLQYDMLYGNRTVYEGINPYIEKTMQMGIINTSIADVYEKGEAVFIIGDNFTPWSVVYMDDEPKETIYVDKNTLIVPYEKLKEKEIFVGQVTDTKILLSKSEIWNENNE</sequence>
<reference evidence="10" key="1">
    <citation type="submission" date="2020-12" db="EMBL/GenBank/DDBJ databases">
        <title>M. sibirica DSM 26468T genome.</title>
        <authorList>
            <person name="Thieme N."/>
            <person name="Rettenmaier R."/>
            <person name="Zverlov V."/>
            <person name="Liebl W."/>
        </authorList>
    </citation>
    <scope>NUCLEOTIDE SEQUENCE</scope>
    <source>
        <strain evidence="10">DSM 26468</strain>
    </source>
</reference>
<feature type="domain" description="Sulfatase N-terminal" evidence="9">
    <location>
        <begin position="290"/>
        <end position="595"/>
    </location>
</feature>
<keyword evidence="11" id="KW-1185">Reference proteome</keyword>
<dbReference type="Gene3D" id="3.40.720.10">
    <property type="entry name" value="Alkaline Phosphatase, subunit A"/>
    <property type="match status" value="1"/>
</dbReference>
<feature type="transmembrane region" description="Helical" evidence="8">
    <location>
        <begin position="170"/>
        <end position="190"/>
    </location>
</feature>
<evidence type="ECO:0000256" key="1">
    <source>
        <dbReference type="ARBA" id="ARBA00004651"/>
    </source>
</evidence>
<evidence type="ECO:0000313" key="10">
    <source>
        <dbReference type="EMBL" id="MBH1940783.1"/>
    </source>
</evidence>
<dbReference type="PANTHER" id="PTHR47371">
    <property type="entry name" value="LIPOTEICHOIC ACID SYNTHASE"/>
    <property type="match status" value="1"/>
</dbReference>
<comment type="caution">
    <text evidence="10">The sequence shown here is derived from an EMBL/GenBank/DDBJ whole genome shotgun (WGS) entry which is preliminary data.</text>
</comment>
<feature type="transmembrane region" description="Helical" evidence="8">
    <location>
        <begin position="131"/>
        <end position="158"/>
    </location>
</feature>
<evidence type="ECO:0000313" key="11">
    <source>
        <dbReference type="Proteomes" id="UP000623269"/>
    </source>
</evidence>
<dbReference type="SUPFAM" id="SSF53649">
    <property type="entry name" value="Alkaline phosphatase-like"/>
    <property type="match status" value="1"/>
</dbReference>
<organism evidence="10 11">
    <name type="scientific">Mobilitalea sibirica</name>
    <dbReference type="NCBI Taxonomy" id="1462919"/>
    <lineage>
        <taxon>Bacteria</taxon>
        <taxon>Bacillati</taxon>
        <taxon>Bacillota</taxon>
        <taxon>Clostridia</taxon>
        <taxon>Lachnospirales</taxon>
        <taxon>Lachnospiraceae</taxon>
        <taxon>Mobilitalea</taxon>
    </lineage>
</organism>
<accession>A0A8J7H274</accession>
<feature type="compositionally biased region" description="Polar residues" evidence="7">
    <location>
        <begin position="248"/>
        <end position="259"/>
    </location>
</feature>
<feature type="region of interest" description="Disordered" evidence="7">
    <location>
        <begin position="248"/>
        <end position="269"/>
    </location>
</feature>
<dbReference type="RefSeq" id="WP_197661005.1">
    <property type="nucleotide sequence ID" value="NZ_JAEAGR010000006.1"/>
</dbReference>
<evidence type="ECO:0000256" key="8">
    <source>
        <dbReference type="SAM" id="Phobius"/>
    </source>
</evidence>
<dbReference type="PANTHER" id="PTHR47371:SF3">
    <property type="entry name" value="PHOSPHOGLYCEROL TRANSFERASE I"/>
    <property type="match status" value="1"/>
</dbReference>
<comment type="subcellular location">
    <subcellularLocation>
        <location evidence="1">Cell membrane</location>
        <topology evidence="1">Multi-pass membrane protein</topology>
    </subcellularLocation>
</comment>
<keyword evidence="4 8" id="KW-0812">Transmembrane</keyword>
<dbReference type="Pfam" id="PF00884">
    <property type="entry name" value="Sulfatase"/>
    <property type="match status" value="1"/>
</dbReference>
<dbReference type="AlphaFoldDB" id="A0A8J7H274"/>
<dbReference type="InterPro" id="IPR050448">
    <property type="entry name" value="OpgB/LTA_synthase_biosynth"/>
</dbReference>